<dbReference type="InterPro" id="IPR039426">
    <property type="entry name" value="TonB-dep_rcpt-like"/>
</dbReference>
<keyword evidence="2 12" id="KW-0813">Transport</keyword>
<dbReference type="OrthoDB" id="9775095at2"/>
<keyword evidence="10 12" id="KW-0472">Membrane</keyword>
<dbReference type="InterPro" id="IPR000531">
    <property type="entry name" value="Beta-barrel_TonB"/>
</dbReference>
<proteinExistence type="inferred from homology"/>
<dbReference type="InterPro" id="IPR036942">
    <property type="entry name" value="Beta-barrel_TonB_sf"/>
</dbReference>
<dbReference type="AlphaFoldDB" id="A0A4Q5LN30"/>
<evidence type="ECO:0000313" key="18">
    <source>
        <dbReference type="Proteomes" id="UP000293331"/>
    </source>
</evidence>
<keyword evidence="6 14" id="KW-0732">Signal</keyword>
<dbReference type="Proteomes" id="UP000293331">
    <property type="component" value="Unassembled WGS sequence"/>
</dbReference>
<keyword evidence="18" id="KW-1185">Reference proteome</keyword>
<dbReference type="PROSITE" id="PS52016">
    <property type="entry name" value="TONB_DEPENDENT_REC_3"/>
    <property type="match status" value="1"/>
</dbReference>
<evidence type="ECO:0000256" key="3">
    <source>
        <dbReference type="ARBA" id="ARBA00022452"/>
    </source>
</evidence>
<feature type="domain" description="TonB-dependent receptor-like beta-barrel" evidence="15">
    <location>
        <begin position="429"/>
        <end position="795"/>
    </location>
</feature>
<keyword evidence="7" id="KW-0408">Iron</keyword>
<keyword evidence="4" id="KW-0410">Iron transport</keyword>
<feature type="chain" id="PRO_5020342694" evidence="14">
    <location>
        <begin position="30"/>
        <end position="824"/>
    </location>
</feature>
<evidence type="ECO:0000256" key="12">
    <source>
        <dbReference type="PROSITE-ProRule" id="PRU01360"/>
    </source>
</evidence>
<reference evidence="17 18" key="1">
    <citation type="submission" date="2019-02" db="EMBL/GenBank/DDBJ databases">
        <title>Bacterial novel species Mucilaginibacter sp. 17JY9-4 isolated from soil.</title>
        <authorList>
            <person name="Jung H.-Y."/>
        </authorList>
    </citation>
    <scope>NUCLEOTIDE SEQUENCE [LARGE SCALE GENOMIC DNA]</scope>
    <source>
        <strain evidence="17 18">17JY9-4</strain>
    </source>
</reference>
<protein>
    <submittedName>
        <fullName evidence="17">TonB-dependent siderophore receptor</fullName>
    </submittedName>
</protein>
<dbReference type="SUPFAM" id="SSF49452">
    <property type="entry name" value="Starch-binding domain-like"/>
    <property type="match status" value="1"/>
</dbReference>
<evidence type="ECO:0000256" key="13">
    <source>
        <dbReference type="RuleBase" id="RU003357"/>
    </source>
</evidence>
<name>A0A4Q5LN30_9SPHI</name>
<sequence length="824" mass="89745">MKRSNPTILKLSLILTVLFAVLMPHLSFAQTRGTIQGKVVTGKNQPADNVSIGLEGTSYGSTTKSNGEFSFKAPAGSYTIIISYVGVQTVEVPVTVTANQVITVPAITVNASLSQLTEVNVIANRSNRFARKQSTDVGKIPLDNLENAQSYTTISRELLQEQQIFSVDEALRNSSGVQKLWDATTRAGDGGGYFSQRGFVTQISVRNGIAGIVSNSVDAVNVDKVEVIKGPSATLFGGAVTSFGGLINRVTKKPYDTFGAEIGQTIGSYNLNRTSLDLNTPIGSTVAFRLNTAYNYEGSFQNYGKTRTFAAAPSLSIKANDKLSFLFEAEMFFGRNSAKPFFFFYDSPKAMGVSKVSDLNIDYKQAYVNDDITMYSRNINYFAQANYKISDKFTSQTIFSSSNSFSNGHNPYFYLLTDETAVTLAESAGVTLPNPPGNNNYVFRNDQSTDHSKFGAIQIQENINGDFKIGSVRNRFVFGLDFQRQNSREIYYGNTYDFAPINDPAFNYGALNKTAADAIPPTAANSFPYIYKKNTYAAYLSDVINITDRLIASVGARVDRFENKGTYAIDGTQNSKPFTQTGFSPKLGLIYQPVKEAVSIFANYQNGFSNPDVYTDGAGNSAIPKIQNANQAEGGVKLALLNGKLNGTLSVYRIKVTNIIRSIPGSSFFGSVQDGTQTSKGFEAEFVANPVSAVNIVAGFSYNDSKFTAGDPDVLGLRPNTAGSPYLANLYISYRLPQSFVKGLGVGVGGNYASANKVINSVSQGSFELPSYTLLNASVYLDRPKYRFGLSGNNLTNKYYYTGYTTINPQRLRQFVLSASYKFK</sequence>
<evidence type="ECO:0000256" key="9">
    <source>
        <dbReference type="ARBA" id="ARBA00023077"/>
    </source>
</evidence>
<dbReference type="CDD" id="cd01347">
    <property type="entry name" value="ligand_gated_channel"/>
    <property type="match status" value="1"/>
</dbReference>
<dbReference type="Gene3D" id="2.170.130.10">
    <property type="entry name" value="TonB-dependent receptor, plug domain"/>
    <property type="match status" value="1"/>
</dbReference>
<feature type="domain" description="TonB-dependent receptor plug" evidence="16">
    <location>
        <begin position="145"/>
        <end position="238"/>
    </location>
</feature>
<evidence type="ECO:0000256" key="8">
    <source>
        <dbReference type="ARBA" id="ARBA00023065"/>
    </source>
</evidence>
<dbReference type="GO" id="GO:0030246">
    <property type="term" value="F:carbohydrate binding"/>
    <property type="evidence" value="ECO:0007669"/>
    <property type="project" value="InterPro"/>
</dbReference>
<evidence type="ECO:0000256" key="6">
    <source>
        <dbReference type="ARBA" id="ARBA00022729"/>
    </source>
</evidence>
<feature type="signal peptide" evidence="14">
    <location>
        <begin position="1"/>
        <end position="29"/>
    </location>
</feature>
<keyword evidence="8" id="KW-0406">Ion transport</keyword>
<accession>A0A4Q5LN30</accession>
<evidence type="ECO:0000256" key="4">
    <source>
        <dbReference type="ARBA" id="ARBA00022496"/>
    </source>
</evidence>
<dbReference type="SUPFAM" id="SSF56935">
    <property type="entry name" value="Porins"/>
    <property type="match status" value="1"/>
</dbReference>
<evidence type="ECO:0000256" key="14">
    <source>
        <dbReference type="SAM" id="SignalP"/>
    </source>
</evidence>
<dbReference type="GO" id="GO:0009279">
    <property type="term" value="C:cell outer membrane"/>
    <property type="evidence" value="ECO:0007669"/>
    <property type="project" value="UniProtKB-SubCell"/>
</dbReference>
<evidence type="ECO:0000259" key="16">
    <source>
        <dbReference type="Pfam" id="PF07715"/>
    </source>
</evidence>
<keyword evidence="17" id="KW-0675">Receptor</keyword>
<dbReference type="GO" id="GO:0015344">
    <property type="term" value="F:siderophore uptake transmembrane transporter activity"/>
    <property type="evidence" value="ECO:0007669"/>
    <property type="project" value="TreeGrafter"/>
</dbReference>
<keyword evidence="5 12" id="KW-0812">Transmembrane</keyword>
<comment type="similarity">
    <text evidence="12 13">Belongs to the TonB-dependent receptor family.</text>
</comment>
<dbReference type="EMBL" id="SEWG01000005">
    <property type="protein sequence ID" value="RYU89566.1"/>
    <property type="molecule type" value="Genomic_DNA"/>
</dbReference>
<dbReference type="PANTHER" id="PTHR32552:SF68">
    <property type="entry name" value="FERRICHROME OUTER MEMBRANE TRANSPORTER_PHAGE RECEPTOR"/>
    <property type="match status" value="1"/>
</dbReference>
<evidence type="ECO:0000313" key="17">
    <source>
        <dbReference type="EMBL" id="RYU89566.1"/>
    </source>
</evidence>
<dbReference type="InterPro" id="IPR012910">
    <property type="entry name" value="Plug_dom"/>
</dbReference>
<evidence type="ECO:0000256" key="1">
    <source>
        <dbReference type="ARBA" id="ARBA00004571"/>
    </source>
</evidence>
<evidence type="ECO:0000256" key="5">
    <source>
        <dbReference type="ARBA" id="ARBA00022692"/>
    </source>
</evidence>
<dbReference type="Gene3D" id="2.40.170.20">
    <property type="entry name" value="TonB-dependent receptor, beta-barrel domain"/>
    <property type="match status" value="1"/>
</dbReference>
<keyword evidence="9 13" id="KW-0798">TonB box</keyword>
<dbReference type="Pfam" id="PF07715">
    <property type="entry name" value="Plug"/>
    <property type="match status" value="1"/>
</dbReference>
<evidence type="ECO:0000259" key="15">
    <source>
        <dbReference type="Pfam" id="PF00593"/>
    </source>
</evidence>
<keyword evidence="3 12" id="KW-1134">Transmembrane beta strand</keyword>
<comment type="caution">
    <text evidence="17">The sequence shown here is derived from an EMBL/GenBank/DDBJ whole genome shotgun (WGS) entry which is preliminary data.</text>
</comment>
<dbReference type="Pfam" id="PF13715">
    <property type="entry name" value="CarbopepD_reg_2"/>
    <property type="match status" value="1"/>
</dbReference>
<dbReference type="PANTHER" id="PTHR32552">
    <property type="entry name" value="FERRICHROME IRON RECEPTOR-RELATED"/>
    <property type="match status" value="1"/>
</dbReference>
<dbReference type="InterPro" id="IPR013784">
    <property type="entry name" value="Carb-bd-like_fold"/>
</dbReference>
<dbReference type="InterPro" id="IPR037066">
    <property type="entry name" value="Plug_dom_sf"/>
</dbReference>
<evidence type="ECO:0000256" key="10">
    <source>
        <dbReference type="ARBA" id="ARBA00023136"/>
    </source>
</evidence>
<keyword evidence="11 12" id="KW-0998">Cell outer membrane</keyword>
<comment type="subcellular location">
    <subcellularLocation>
        <location evidence="1 12">Cell outer membrane</location>
        <topology evidence="1 12">Multi-pass membrane protein</topology>
    </subcellularLocation>
</comment>
<evidence type="ECO:0000256" key="11">
    <source>
        <dbReference type="ARBA" id="ARBA00023237"/>
    </source>
</evidence>
<evidence type="ECO:0000256" key="7">
    <source>
        <dbReference type="ARBA" id="ARBA00023004"/>
    </source>
</evidence>
<dbReference type="Gene3D" id="2.60.40.1120">
    <property type="entry name" value="Carboxypeptidase-like, regulatory domain"/>
    <property type="match status" value="1"/>
</dbReference>
<organism evidence="17 18">
    <name type="scientific">Mucilaginibacter terrigena</name>
    <dbReference type="NCBI Taxonomy" id="2492395"/>
    <lineage>
        <taxon>Bacteria</taxon>
        <taxon>Pseudomonadati</taxon>
        <taxon>Bacteroidota</taxon>
        <taxon>Sphingobacteriia</taxon>
        <taxon>Sphingobacteriales</taxon>
        <taxon>Sphingobacteriaceae</taxon>
        <taxon>Mucilaginibacter</taxon>
    </lineage>
</organism>
<evidence type="ECO:0000256" key="2">
    <source>
        <dbReference type="ARBA" id="ARBA00022448"/>
    </source>
</evidence>
<gene>
    <name evidence="17" type="ORF">EWM62_14715</name>
</gene>
<dbReference type="Pfam" id="PF00593">
    <property type="entry name" value="TonB_dep_Rec_b-barrel"/>
    <property type="match status" value="1"/>
</dbReference>